<gene>
    <name evidence="2" type="ORF">DL764_004586</name>
</gene>
<evidence type="ECO:0000313" key="2">
    <source>
        <dbReference type="EMBL" id="RYP04247.1"/>
    </source>
</evidence>
<keyword evidence="3" id="KW-1185">Reference proteome</keyword>
<dbReference type="AlphaFoldDB" id="A0A4Q4TFP7"/>
<dbReference type="EMBL" id="QJNU01000219">
    <property type="protein sequence ID" value="RYP04247.1"/>
    <property type="molecule type" value="Genomic_DNA"/>
</dbReference>
<feature type="compositionally biased region" description="Low complexity" evidence="1">
    <location>
        <begin position="73"/>
        <end position="94"/>
    </location>
</feature>
<reference evidence="2 3" key="1">
    <citation type="submission" date="2018-06" db="EMBL/GenBank/DDBJ databases">
        <title>Complete Genomes of Monosporascus.</title>
        <authorList>
            <person name="Robinson A.J."/>
            <person name="Natvig D.O."/>
        </authorList>
    </citation>
    <scope>NUCLEOTIDE SEQUENCE [LARGE SCALE GENOMIC DNA]</scope>
    <source>
        <strain evidence="2 3">CBS 110550</strain>
    </source>
</reference>
<accession>A0A4Q4TFP7</accession>
<organism evidence="2 3">
    <name type="scientific">Monosporascus ibericus</name>
    <dbReference type="NCBI Taxonomy" id="155417"/>
    <lineage>
        <taxon>Eukaryota</taxon>
        <taxon>Fungi</taxon>
        <taxon>Dikarya</taxon>
        <taxon>Ascomycota</taxon>
        <taxon>Pezizomycotina</taxon>
        <taxon>Sordariomycetes</taxon>
        <taxon>Xylariomycetidae</taxon>
        <taxon>Xylariales</taxon>
        <taxon>Xylariales incertae sedis</taxon>
        <taxon>Monosporascus</taxon>
    </lineage>
</organism>
<evidence type="ECO:0000256" key="1">
    <source>
        <dbReference type="SAM" id="MobiDB-lite"/>
    </source>
</evidence>
<comment type="caution">
    <text evidence="2">The sequence shown here is derived from an EMBL/GenBank/DDBJ whole genome shotgun (WGS) entry which is preliminary data.</text>
</comment>
<evidence type="ECO:0000313" key="3">
    <source>
        <dbReference type="Proteomes" id="UP000293360"/>
    </source>
</evidence>
<protein>
    <submittedName>
        <fullName evidence="2">Uncharacterized protein</fullName>
    </submittedName>
</protein>
<name>A0A4Q4TFP7_9PEZI</name>
<feature type="region of interest" description="Disordered" evidence="1">
    <location>
        <begin position="73"/>
        <end position="107"/>
    </location>
</feature>
<dbReference type="Proteomes" id="UP000293360">
    <property type="component" value="Unassembled WGS sequence"/>
</dbReference>
<proteinExistence type="predicted"/>
<sequence length="107" mass="11218">MPKPNFRCPTPGAGNRARRCGGLMRMSFFNSTSFAYAPEWGPVLERLVIDNEPIYSERDHMRVGVCTGALAPVTASPSPAPRPTASAGAATASTLNAGRTPANLSVA</sequence>